<comment type="caution">
    <text evidence="5">The sequence shown here is derived from an EMBL/GenBank/DDBJ whole genome shotgun (WGS) entry which is preliminary data.</text>
</comment>
<dbReference type="Gene3D" id="3.30.420.40">
    <property type="match status" value="3"/>
</dbReference>
<dbReference type="Gene3D" id="3.90.640.10">
    <property type="entry name" value="Actin, Chain A, domain 4"/>
    <property type="match status" value="2"/>
</dbReference>
<dbReference type="InterPro" id="IPR004000">
    <property type="entry name" value="Actin"/>
</dbReference>
<gene>
    <name evidence="5" type="ORF">NSK_003233</name>
</gene>
<name>A0A4D9DB26_9STRA</name>
<dbReference type="SMART" id="SM00268">
    <property type="entry name" value="ACTIN"/>
    <property type="match status" value="1"/>
</dbReference>
<feature type="coiled-coil region" evidence="3">
    <location>
        <begin position="454"/>
        <end position="548"/>
    </location>
</feature>
<evidence type="ECO:0000313" key="6">
    <source>
        <dbReference type="Proteomes" id="UP000355283"/>
    </source>
</evidence>
<evidence type="ECO:0000313" key="5">
    <source>
        <dbReference type="EMBL" id="TFJ85729.1"/>
    </source>
</evidence>
<feature type="coiled-coil region" evidence="3">
    <location>
        <begin position="115"/>
        <end position="347"/>
    </location>
</feature>
<evidence type="ECO:0000256" key="4">
    <source>
        <dbReference type="SAM" id="MobiDB-lite"/>
    </source>
</evidence>
<protein>
    <submittedName>
        <fullName evidence="5">Uncharacterized protein</fullName>
    </submittedName>
</protein>
<keyword evidence="6" id="KW-1185">Reference proteome</keyword>
<dbReference type="EMBL" id="SDOX01000011">
    <property type="protein sequence ID" value="TFJ85729.1"/>
    <property type="molecule type" value="Genomic_DNA"/>
</dbReference>
<keyword evidence="3" id="KW-0175">Coiled coil</keyword>
<reference evidence="5 6" key="1">
    <citation type="submission" date="2019-01" db="EMBL/GenBank/DDBJ databases">
        <title>Nuclear Genome Assembly of the Microalgal Biofuel strain Nannochloropsis salina CCMP1776.</title>
        <authorList>
            <person name="Hovde B."/>
        </authorList>
    </citation>
    <scope>NUCLEOTIDE SEQUENCE [LARGE SCALE GENOMIC DNA]</scope>
    <source>
        <strain evidence="5 6">CCMP1776</strain>
    </source>
</reference>
<dbReference type="InterPro" id="IPR043129">
    <property type="entry name" value="ATPase_NBD"/>
</dbReference>
<dbReference type="OrthoDB" id="5132116at2759"/>
<evidence type="ECO:0000256" key="1">
    <source>
        <dbReference type="ARBA" id="ARBA00049360"/>
    </source>
</evidence>
<feature type="coiled-coil region" evidence="3">
    <location>
        <begin position="391"/>
        <end position="425"/>
    </location>
</feature>
<dbReference type="Pfam" id="PF00022">
    <property type="entry name" value="Actin"/>
    <property type="match status" value="1"/>
</dbReference>
<sequence>MQDAQADSSDLNRRSLRSSGNPLELIELIMAICQDPRHASSTAVKRQLECIKMRTARTQRVATYEKPRCDPELEAVYENLGRLRENERRHEHVYAELKQSNLALTKEKQAITIHAHTYEKKATALALQLEAAQREVAEANCAKRQHAEQVKAELLAHVNELEEVERARETALRSELATAKQESDEWRRQAETVKEEIVAMGVADRDKHEALKSVQAELLILSEEYKNLVQQIALEKKEVKAAQQECVVLREADKESRRAMKMREDTLRMELATASDEINRLKDLYKSTIDSVQRGDMSITALQKKLEEANGEVEALRAATEEQRRELMSLRRECARTKIELNNAQADASTRMTALAQDLTDAKEDANRCRSMLSATSEEVSKGQSLLDISMEETQTVRESCKAEILLLEEEVKRWKEAAERAQGEVTEKSSVLSSLHEEHYRVLAESQDSRDKASQWQKTAEAAKDRIQLLDAEMLRKESVLADTEMRIEKLAAEVRNAHDEAARFKAAAELVKGESTSRFIQLKNSLEEMRAREVTLTDELATKMEELRECQAIVEARGKEMAMQRYQATEKESETRSALDATEARVLVLEGEKKRYEKELEHWRFSAETAERKYESLLEENQNIQSSFERRIQDEFSRANILETELIATKKDLVNLKSVLESSDGQKREKEISLEKSLAEARSIGKDLQIQLVEAEQKVLHWRESTQAAHSESNEVRSALDGARTQIATLEKDLELAQHATIMVKSAAQPALMKAGATDSPGQAPLYREPGVDSESLAMDLGVEPIDSEKNELGQFERKRGLDEEQEREPAFADEITVPKDKWLRLKADLDFLRDENAALQSKLRAVEGKGEAKLSEGKLLGKLQRMEWSSSSWKPPTTFPGGDPTEFFFVEIGAWRIRAGWIEVGTSKSFQTVEFPCIIARPSKASADLTTIVQHASIKADAMYGRFREMGVFIGKDAWYCAFDHPDPVLRGSLKLEAPFDRDRLIRPADLKLLLKYVFEKCEVCLKKTPLVVTYKPTSTLKEREEVVEMLFEYCEASSVRFLNEATMLSSLANVVTALTIDIGEDTTRVVPIYEQMILEKGVETAALGGIDLTKYMAYMLLSRRNEVYSSLVERKMLEVARLIKESHAYVAADFKCERGRYGTFEREKIDVMKFHRAQIATEESVVPGRRLDMASVGEPNGKSNTSGDGRGSVEVRQPLKNGKELVLSVGCERFHCGELFFRPKLFPDIGQTTSVIDLVMKSLASVDKELWPLLLSHVLIAGQSSRLPGLVERITKELKDSLPPEFAGILNVNHLEVAIMGGNMEEERRIDGGETNKYMKEEKTHIPDSDKIVQNMTAVSRGALARAAEIISERGSWISAEVYNIDGPQAIEDPAYICTP</sequence>
<organism evidence="5 6">
    <name type="scientific">Nannochloropsis salina CCMP1776</name>
    <dbReference type="NCBI Taxonomy" id="1027361"/>
    <lineage>
        <taxon>Eukaryota</taxon>
        <taxon>Sar</taxon>
        <taxon>Stramenopiles</taxon>
        <taxon>Ochrophyta</taxon>
        <taxon>Eustigmatophyceae</taxon>
        <taxon>Eustigmatales</taxon>
        <taxon>Monodopsidaceae</taxon>
        <taxon>Microchloropsis</taxon>
        <taxon>Microchloropsis salina</taxon>
    </lineage>
</organism>
<evidence type="ECO:0000256" key="3">
    <source>
        <dbReference type="SAM" id="Coils"/>
    </source>
</evidence>
<dbReference type="Proteomes" id="UP000355283">
    <property type="component" value="Unassembled WGS sequence"/>
</dbReference>
<proteinExistence type="inferred from homology"/>
<comment type="similarity">
    <text evidence="2">Belongs to the actin family.</text>
</comment>
<dbReference type="PANTHER" id="PTHR11937">
    <property type="entry name" value="ACTIN"/>
    <property type="match status" value="1"/>
</dbReference>
<accession>A0A4D9DB26</accession>
<comment type="catalytic activity">
    <reaction evidence="1">
        <text>ATP + H2O = ADP + phosphate + H(+)</text>
        <dbReference type="Rhea" id="RHEA:13065"/>
        <dbReference type="ChEBI" id="CHEBI:15377"/>
        <dbReference type="ChEBI" id="CHEBI:15378"/>
        <dbReference type="ChEBI" id="CHEBI:30616"/>
        <dbReference type="ChEBI" id="CHEBI:43474"/>
        <dbReference type="ChEBI" id="CHEBI:456216"/>
    </reaction>
</comment>
<feature type="coiled-coil region" evidence="3">
    <location>
        <begin position="680"/>
        <end position="742"/>
    </location>
</feature>
<evidence type="ECO:0000256" key="2">
    <source>
        <dbReference type="RuleBase" id="RU000487"/>
    </source>
</evidence>
<feature type="region of interest" description="Disordered" evidence="4">
    <location>
        <begin position="1176"/>
        <end position="1198"/>
    </location>
</feature>
<feature type="coiled-coil region" evidence="3">
    <location>
        <begin position="581"/>
        <end position="629"/>
    </location>
</feature>
<dbReference type="SUPFAM" id="SSF53067">
    <property type="entry name" value="Actin-like ATPase domain"/>
    <property type="match status" value="2"/>
</dbReference>